<dbReference type="InterPro" id="IPR000843">
    <property type="entry name" value="HTH_LacI"/>
</dbReference>
<keyword evidence="3" id="KW-0238">DNA-binding</keyword>
<keyword evidence="4" id="KW-0804">Transcription</keyword>
<dbReference type="Pfam" id="PF00356">
    <property type="entry name" value="LacI"/>
    <property type="match status" value="1"/>
</dbReference>
<reference evidence="8" key="1">
    <citation type="journal article" date="2019" name="Int. J. Syst. Evol. Microbiol.">
        <title>The Global Catalogue of Microorganisms (GCM) 10K type strain sequencing project: providing services to taxonomists for standard genome sequencing and annotation.</title>
        <authorList>
            <consortium name="The Broad Institute Genomics Platform"/>
            <consortium name="The Broad Institute Genome Sequencing Center for Infectious Disease"/>
            <person name="Wu L."/>
            <person name="Ma J."/>
        </authorList>
    </citation>
    <scope>NUCLEOTIDE SEQUENCE [LARGE SCALE GENOMIC DNA]</scope>
    <source>
        <strain evidence="8">CGMCC 1.15472</strain>
    </source>
</reference>
<accession>A0ABQ1M8R6</accession>
<evidence type="ECO:0000313" key="8">
    <source>
        <dbReference type="Proteomes" id="UP000632322"/>
    </source>
</evidence>
<gene>
    <name evidence="7" type="ORF">GCM10010974_18410</name>
</gene>
<dbReference type="SUPFAM" id="SSF47413">
    <property type="entry name" value="lambda repressor-like DNA-binding domains"/>
    <property type="match status" value="1"/>
</dbReference>
<keyword evidence="2" id="KW-0805">Transcription regulation</keyword>
<keyword evidence="1" id="KW-0678">Repressor</keyword>
<evidence type="ECO:0000259" key="6">
    <source>
        <dbReference type="PROSITE" id="PS50932"/>
    </source>
</evidence>
<evidence type="ECO:0000256" key="3">
    <source>
        <dbReference type="ARBA" id="ARBA00023125"/>
    </source>
</evidence>
<feature type="compositionally biased region" description="Low complexity" evidence="5">
    <location>
        <begin position="364"/>
        <end position="382"/>
    </location>
</feature>
<keyword evidence="8" id="KW-1185">Reference proteome</keyword>
<dbReference type="Proteomes" id="UP000632322">
    <property type="component" value="Unassembled WGS sequence"/>
</dbReference>
<dbReference type="CDD" id="cd01392">
    <property type="entry name" value="HTH_LacI"/>
    <property type="match status" value="1"/>
</dbReference>
<dbReference type="SUPFAM" id="SSF53822">
    <property type="entry name" value="Periplasmic binding protein-like I"/>
    <property type="match status" value="1"/>
</dbReference>
<feature type="region of interest" description="Disordered" evidence="5">
    <location>
        <begin position="347"/>
        <end position="403"/>
    </location>
</feature>
<dbReference type="InterPro" id="IPR046335">
    <property type="entry name" value="LacI/GalR-like_sensor"/>
</dbReference>
<feature type="domain" description="HTH lacI-type" evidence="6">
    <location>
        <begin position="10"/>
        <end position="64"/>
    </location>
</feature>
<comment type="caution">
    <text evidence="7">The sequence shown here is derived from an EMBL/GenBank/DDBJ whole genome shotgun (WGS) entry which is preliminary data.</text>
</comment>
<dbReference type="RefSeq" id="WP_181271304.1">
    <property type="nucleotide sequence ID" value="NZ_BMJG01000005.1"/>
</dbReference>
<dbReference type="PANTHER" id="PTHR30146:SF151">
    <property type="entry name" value="HTH-TYPE TRANSCRIPTIONAL REPRESSOR CYTR"/>
    <property type="match status" value="1"/>
</dbReference>
<organism evidence="7 8">
    <name type="scientific">Brevibacterium sediminis</name>
    <dbReference type="NCBI Taxonomy" id="1857024"/>
    <lineage>
        <taxon>Bacteria</taxon>
        <taxon>Bacillati</taxon>
        <taxon>Actinomycetota</taxon>
        <taxon>Actinomycetes</taxon>
        <taxon>Micrococcales</taxon>
        <taxon>Brevibacteriaceae</taxon>
        <taxon>Brevibacterium</taxon>
    </lineage>
</organism>
<dbReference type="Pfam" id="PF13377">
    <property type="entry name" value="Peripla_BP_3"/>
    <property type="match status" value="1"/>
</dbReference>
<evidence type="ECO:0000256" key="4">
    <source>
        <dbReference type="ARBA" id="ARBA00023163"/>
    </source>
</evidence>
<evidence type="ECO:0000256" key="5">
    <source>
        <dbReference type="SAM" id="MobiDB-lite"/>
    </source>
</evidence>
<evidence type="ECO:0000313" key="7">
    <source>
        <dbReference type="EMBL" id="GGC36326.1"/>
    </source>
</evidence>
<evidence type="ECO:0000256" key="1">
    <source>
        <dbReference type="ARBA" id="ARBA00022491"/>
    </source>
</evidence>
<dbReference type="Gene3D" id="1.10.260.40">
    <property type="entry name" value="lambda repressor-like DNA-binding domains"/>
    <property type="match status" value="1"/>
</dbReference>
<dbReference type="EMBL" id="BMJG01000005">
    <property type="protein sequence ID" value="GGC36326.1"/>
    <property type="molecule type" value="Genomic_DNA"/>
</dbReference>
<sequence length="403" mass="41268">MSDFPRAHRVTIADVAREAGVSRTTVSHALSGQGKVNAATRAKVKEVAERLNYRPSARARSLRSGKSQTLALLSSMPAAVSAGPSQLGFFTELAMGCARTALLEGYVFVLAPPTEAADPVDLLDIDGAILLEPTVDDPLAEALRDRAIPYVTIDGPSSKAGDDALAAAEAGPARSSTASTGAASKWSIDLHHRATAQLLLNHLLDQGAARPALLVSRSLRGAQIAAREVYAETAVARGFAQLIAEADETSGEDGAFAAAEELLAAHPDIDAVFAPIDTFATGAVRAAQEFGRTVGEDLLVATRYDGLRARTSHPPLTAVDLGLEAISGAAVEMLVTVLDGDHSSNATAVLDGSTESVARDGGDAKPAAADDTGSAASAGSSGPVLVVRESTAGHPPDRSKDGA</sequence>
<dbReference type="InterPro" id="IPR028082">
    <property type="entry name" value="Peripla_BP_I"/>
</dbReference>
<dbReference type="Gene3D" id="3.40.50.2300">
    <property type="match status" value="2"/>
</dbReference>
<dbReference type="PANTHER" id="PTHR30146">
    <property type="entry name" value="LACI-RELATED TRANSCRIPTIONAL REPRESSOR"/>
    <property type="match status" value="1"/>
</dbReference>
<name>A0ABQ1M8R6_9MICO</name>
<evidence type="ECO:0000256" key="2">
    <source>
        <dbReference type="ARBA" id="ARBA00023015"/>
    </source>
</evidence>
<dbReference type="PROSITE" id="PS00356">
    <property type="entry name" value="HTH_LACI_1"/>
    <property type="match status" value="1"/>
</dbReference>
<dbReference type="InterPro" id="IPR010982">
    <property type="entry name" value="Lambda_DNA-bd_dom_sf"/>
</dbReference>
<protein>
    <submittedName>
        <fullName evidence="7">LacI family transcriptional regulator</fullName>
    </submittedName>
</protein>
<dbReference type="PROSITE" id="PS50932">
    <property type="entry name" value="HTH_LACI_2"/>
    <property type="match status" value="1"/>
</dbReference>
<dbReference type="SMART" id="SM00354">
    <property type="entry name" value="HTH_LACI"/>
    <property type="match status" value="1"/>
</dbReference>
<proteinExistence type="predicted"/>